<organism evidence="1 2">
    <name type="scientific">Streptomyces glomeratus</name>
    <dbReference type="NCBI Taxonomy" id="284452"/>
    <lineage>
        <taxon>Bacteria</taxon>
        <taxon>Bacillati</taxon>
        <taxon>Actinomycetota</taxon>
        <taxon>Actinomycetes</taxon>
        <taxon>Kitasatosporales</taxon>
        <taxon>Streptomycetaceae</taxon>
        <taxon>Streptomyces</taxon>
    </lineage>
</organism>
<evidence type="ECO:0000313" key="1">
    <source>
        <dbReference type="EMBL" id="GAA3062223.1"/>
    </source>
</evidence>
<dbReference type="Proteomes" id="UP001501532">
    <property type="component" value="Unassembled WGS sequence"/>
</dbReference>
<accession>A0ABP6LUV2</accession>
<reference evidence="2" key="1">
    <citation type="journal article" date="2019" name="Int. J. Syst. Evol. Microbiol.">
        <title>The Global Catalogue of Microorganisms (GCM) 10K type strain sequencing project: providing services to taxonomists for standard genome sequencing and annotation.</title>
        <authorList>
            <consortium name="The Broad Institute Genomics Platform"/>
            <consortium name="The Broad Institute Genome Sequencing Center for Infectious Disease"/>
            <person name="Wu L."/>
            <person name="Ma J."/>
        </authorList>
    </citation>
    <scope>NUCLEOTIDE SEQUENCE [LARGE SCALE GENOMIC DNA]</scope>
    <source>
        <strain evidence="2">JCM 9091</strain>
    </source>
</reference>
<protein>
    <submittedName>
        <fullName evidence="1">Uncharacterized protein</fullName>
    </submittedName>
</protein>
<keyword evidence="2" id="KW-1185">Reference proteome</keyword>
<dbReference type="EMBL" id="BAAAUF010000050">
    <property type="protein sequence ID" value="GAA3062223.1"/>
    <property type="molecule type" value="Genomic_DNA"/>
</dbReference>
<proteinExistence type="predicted"/>
<gene>
    <name evidence="1" type="ORF">GCM10010448_51960</name>
</gene>
<comment type="caution">
    <text evidence="1">The sequence shown here is derived from an EMBL/GenBank/DDBJ whole genome shotgun (WGS) entry which is preliminary data.</text>
</comment>
<sequence length="56" mass="6278">MEGRSTVLRQPAERFLPGASCVEGDFSDDPHTGTFRQRMRLEPGAMARWRGGEPTE</sequence>
<name>A0ABP6LUV2_9ACTN</name>
<evidence type="ECO:0000313" key="2">
    <source>
        <dbReference type="Proteomes" id="UP001501532"/>
    </source>
</evidence>